<gene>
    <name evidence="1" type="ORF">LCGC14_1049820</name>
</gene>
<comment type="caution">
    <text evidence="1">The sequence shown here is derived from an EMBL/GenBank/DDBJ whole genome shotgun (WGS) entry which is preliminary data.</text>
</comment>
<protein>
    <submittedName>
        <fullName evidence="1">Uncharacterized protein</fullName>
    </submittedName>
</protein>
<accession>A0A0F9QV76</accession>
<evidence type="ECO:0000313" key="1">
    <source>
        <dbReference type="EMBL" id="KKN09123.1"/>
    </source>
</evidence>
<organism evidence="1">
    <name type="scientific">marine sediment metagenome</name>
    <dbReference type="NCBI Taxonomy" id="412755"/>
    <lineage>
        <taxon>unclassified sequences</taxon>
        <taxon>metagenomes</taxon>
        <taxon>ecological metagenomes</taxon>
    </lineage>
</organism>
<name>A0A0F9QV76_9ZZZZ</name>
<reference evidence="1" key="1">
    <citation type="journal article" date="2015" name="Nature">
        <title>Complex archaea that bridge the gap between prokaryotes and eukaryotes.</title>
        <authorList>
            <person name="Spang A."/>
            <person name="Saw J.H."/>
            <person name="Jorgensen S.L."/>
            <person name="Zaremba-Niedzwiedzka K."/>
            <person name="Martijn J."/>
            <person name="Lind A.E."/>
            <person name="van Eijk R."/>
            <person name="Schleper C."/>
            <person name="Guy L."/>
            <person name="Ettema T.J."/>
        </authorList>
    </citation>
    <scope>NUCLEOTIDE SEQUENCE</scope>
</reference>
<dbReference type="AlphaFoldDB" id="A0A0F9QV76"/>
<dbReference type="EMBL" id="LAZR01004382">
    <property type="protein sequence ID" value="KKN09123.1"/>
    <property type="molecule type" value="Genomic_DNA"/>
</dbReference>
<sequence>MIPPYRLGIGIGSCIGEDIQRIVETCVFLETEMNETITCTCGRNNWQWQIDESAQSWVRCRNCDDSMFGLDIGVILINWTVTDIPPDWTLKNVLETNQGYGVVGQTDE</sequence>
<proteinExistence type="predicted"/>